<dbReference type="SUPFAM" id="SSF49723">
    <property type="entry name" value="Lipase/lipooxygenase domain (PLAT/LH2 domain)"/>
    <property type="match status" value="1"/>
</dbReference>
<dbReference type="EMBL" id="BPVZ01000058">
    <property type="protein sequence ID" value="GKV21814.1"/>
    <property type="molecule type" value="Genomic_DNA"/>
</dbReference>
<dbReference type="InterPro" id="IPR027433">
    <property type="entry name" value="Lipoxygenase_dom_3"/>
</dbReference>
<proteinExistence type="inferred from homology"/>
<dbReference type="InterPro" id="IPR036392">
    <property type="entry name" value="PLAT/LH2_dom_sf"/>
</dbReference>
<gene>
    <name evidence="15" type="ORF">SLEP1_g31756</name>
</gene>
<reference evidence="15 16" key="1">
    <citation type="journal article" date="2021" name="Commun. Biol.">
        <title>The genome of Shorea leprosula (Dipterocarpaceae) highlights the ecological relevance of drought in aseasonal tropical rainforests.</title>
        <authorList>
            <person name="Ng K.K.S."/>
            <person name="Kobayashi M.J."/>
            <person name="Fawcett J.A."/>
            <person name="Hatakeyama M."/>
            <person name="Paape T."/>
            <person name="Ng C.H."/>
            <person name="Ang C.C."/>
            <person name="Tnah L.H."/>
            <person name="Lee C.T."/>
            <person name="Nishiyama T."/>
            <person name="Sese J."/>
            <person name="O'Brien M.J."/>
            <person name="Copetti D."/>
            <person name="Mohd Noor M.I."/>
            <person name="Ong R.C."/>
            <person name="Putra M."/>
            <person name="Sireger I.Z."/>
            <person name="Indrioko S."/>
            <person name="Kosugi Y."/>
            <person name="Izuno A."/>
            <person name="Isagi Y."/>
            <person name="Lee S.L."/>
            <person name="Shimizu K.K."/>
        </authorList>
    </citation>
    <scope>NUCLEOTIDE SEQUENCE [LARGE SCALE GENOMIC DNA]</scope>
    <source>
        <strain evidence="15">214</strain>
    </source>
</reference>
<keyword evidence="16" id="KW-1185">Reference proteome</keyword>
<dbReference type="SUPFAM" id="SSF48484">
    <property type="entry name" value="Lipoxigenase"/>
    <property type="match status" value="1"/>
</dbReference>
<evidence type="ECO:0000259" key="14">
    <source>
        <dbReference type="PROSITE" id="PS51393"/>
    </source>
</evidence>
<accession>A0AAV5K4A6</accession>
<name>A0AAV5K4A6_9ROSI</name>
<protein>
    <recommendedName>
        <fullName evidence="13">Lipoxygenase</fullName>
        <ecNumber evidence="13">1.13.11.-</ecNumber>
    </recommendedName>
</protein>
<comment type="similarity">
    <text evidence="2 12">Belongs to the lipoxygenase family.</text>
</comment>
<keyword evidence="6" id="KW-0276">Fatty acid metabolism</keyword>
<evidence type="ECO:0000256" key="13">
    <source>
        <dbReference type="RuleBase" id="RU003975"/>
    </source>
</evidence>
<organism evidence="15 16">
    <name type="scientific">Rubroshorea leprosula</name>
    <dbReference type="NCBI Taxonomy" id="152421"/>
    <lineage>
        <taxon>Eukaryota</taxon>
        <taxon>Viridiplantae</taxon>
        <taxon>Streptophyta</taxon>
        <taxon>Embryophyta</taxon>
        <taxon>Tracheophyta</taxon>
        <taxon>Spermatophyta</taxon>
        <taxon>Magnoliopsida</taxon>
        <taxon>eudicotyledons</taxon>
        <taxon>Gunneridae</taxon>
        <taxon>Pentapetalae</taxon>
        <taxon>rosids</taxon>
        <taxon>malvids</taxon>
        <taxon>Malvales</taxon>
        <taxon>Dipterocarpaceae</taxon>
        <taxon>Rubroshorea</taxon>
    </lineage>
</organism>
<comment type="function">
    <text evidence="13">Plant lipoxygenase may be involved in a number of diverse aspects of plant physiology including growth and development, pest resistance, and senescence or responses to wounding.</text>
</comment>
<dbReference type="GO" id="GO:0016702">
    <property type="term" value="F:oxidoreductase activity, acting on single donors with incorporation of molecular oxygen, incorporation of two atoms of oxygen"/>
    <property type="evidence" value="ECO:0007669"/>
    <property type="project" value="InterPro"/>
</dbReference>
<dbReference type="FunFam" id="1.20.245.10:FF:000002">
    <property type="entry name" value="Lipoxygenase"/>
    <property type="match status" value="1"/>
</dbReference>
<evidence type="ECO:0000256" key="7">
    <source>
        <dbReference type="ARBA" id="ARBA00022964"/>
    </source>
</evidence>
<dbReference type="PROSITE" id="PS00711">
    <property type="entry name" value="LIPOXYGENASE_1"/>
    <property type="match status" value="1"/>
</dbReference>
<dbReference type="Gene3D" id="1.20.245.10">
    <property type="entry name" value="Lipoxygenase-1, Domain 5"/>
    <property type="match status" value="1"/>
</dbReference>
<evidence type="ECO:0000256" key="5">
    <source>
        <dbReference type="ARBA" id="ARBA00022767"/>
    </source>
</evidence>
<dbReference type="AlphaFoldDB" id="A0AAV5K4A6"/>
<feature type="domain" description="Lipoxygenase" evidence="14">
    <location>
        <begin position="175"/>
        <end position="856"/>
    </location>
</feature>
<dbReference type="Proteomes" id="UP001054252">
    <property type="component" value="Unassembled WGS sequence"/>
</dbReference>
<evidence type="ECO:0000256" key="10">
    <source>
        <dbReference type="ARBA" id="ARBA00023098"/>
    </source>
</evidence>
<evidence type="ECO:0000256" key="1">
    <source>
        <dbReference type="ARBA" id="ARBA00001962"/>
    </source>
</evidence>
<evidence type="ECO:0000256" key="6">
    <source>
        <dbReference type="ARBA" id="ARBA00022832"/>
    </source>
</evidence>
<keyword evidence="10" id="KW-0443">Lipid metabolism</keyword>
<evidence type="ECO:0000256" key="2">
    <source>
        <dbReference type="ARBA" id="ARBA00009419"/>
    </source>
</evidence>
<dbReference type="Pfam" id="PF00305">
    <property type="entry name" value="Lipoxygenase"/>
    <property type="match status" value="1"/>
</dbReference>
<dbReference type="Gene3D" id="4.10.372.10">
    <property type="entry name" value="Lipoxygenase-1, Domain 3"/>
    <property type="match status" value="1"/>
</dbReference>
<sequence>MLRNSQLPTLHSATCLCLLPKPSLRNVFAFTHANPAINRKKFARFPVCPIATRVKPEPTLTTTIDQKKKEYTVTAVVTVKDTDHGLFNPLYNLTDIFRKPFGIDLASAELDPRTGNEKETIKGHARFAGYKARKDPNDDSLLIYESNLVVPSVHFGCNSWVQPKHPKRVFFSNKSYLPSETPSGLKRLREEELVALRGNGKGERKPHERIYDYDVYNDLGGTALGGMEHPYPRRCRTGRYDKGYDDPKKEERAKGDIYVPRDEAFSPEKNESFSNKERVELLHSLLPLFDESSHVENRFPYFTSIDTLYNESARFKRKAAKILPQILDFLKDKASDILQFDTPEMIDRDKFAWFRDEEFSRQTLAGVNPSSIELVTEWPLKSKLDPNIYGPPESLIPKELVEKKIKGTMTVDEAVKQKRLFVLDCVDVFLPYVNKVRELEGTTLYGSRTLFFLNKNGTLRPIAIELVRPPNSIDDKPGKWVFHHSWDATGCWKWRLAKAHVAAHDCIIHEIHHHWLRTHCATEPYIIAANRQLSAMHPIYRLLHPHFRYNMEINAIARSNLINAGGVIESCFAPGEYSMEISSVLYDKLWRFDMEGLPADLIRRGMAVEDPSEKHGLKLAIEDYPYANDGLILWDAIKEWVTDYVSYYYPEPSLVESDTELQAFWTEVRTRGHEDKKDEPWWPVLKTPQDLISILTTIIWIASGHHAAVNFGQYAFGGYFPNRPSTARTNILEEDASEKTKKEFINTPEFTLLKCFPSELQAITVIATLDLLSTHSPDEEYIGGKPEPSWEEDPVIKAAFERFHGKMKDLEALIEKSNNNPHMRNRTGAGVVPYTFLKPFSEPGVTRKGVPNSISI</sequence>
<evidence type="ECO:0000256" key="11">
    <source>
        <dbReference type="ARBA" id="ARBA00023160"/>
    </source>
</evidence>
<evidence type="ECO:0000256" key="4">
    <source>
        <dbReference type="ARBA" id="ARBA00022723"/>
    </source>
</evidence>
<evidence type="ECO:0000313" key="15">
    <source>
        <dbReference type="EMBL" id="GKV21814.1"/>
    </source>
</evidence>
<dbReference type="GO" id="GO:0034440">
    <property type="term" value="P:lipid oxidation"/>
    <property type="evidence" value="ECO:0007669"/>
    <property type="project" value="InterPro"/>
</dbReference>
<keyword evidence="4 12" id="KW-0479">Metal-binding</keyword>
<keyword evidence="7 12" id="KW-0223">Dioxygenase</keyword>
<keyword evidence="9 12" id="KW-0408">Iron</keyword>
<dbReference type="PRINTS" id="PR00468">
    <property type="entry name" value="PLTLPOXGNASE"/>
</dbReference>
<dbReference type="PROSITE" id="PS51393">
    <property type="entry name" value="LIPOXYGENASE_3"/>
    <property type="match status" value="1"/>
</dbReference>
<evidence type="ECO:0000256" key="9">
    <source>
        <dbReference type="ARBA" id="ARBA00023004"/>
    </source>
</evidence>
<comment type="pathway">
    <text evidence="13">Lipid metabolism; oxylipin biosynthesis.</text>
</comment>
<dbReference type="InterPro" id="IPR001246">
    <property type="entry name" value="LipOase_plant"/>
</dbReference>
<evidence type="ECO:0000313" key="16">
    <source>
        <dbReference type="Proteomes" id="UP001054252"/>
    </source>
</evidence>
<dbReference type="InterPro" id="IPR000907">
    <property type="entry name" value="LipOase"/>
</dbReference>
<dbReference type="InterPro" id="IPR020834">
    <property type="entry name" value="LipOase_CS"/>
</dbReference>
<keyword evidence="8 12" id="KW-0560">Oxidoreductase</keyword>
<evidence type="ECO:0000256" key="8">
    <source>
        <dbReference type="ARBA" id="ARBA00023002"/>
    </source>
</evidence>
<dbReference type="GO" id="GO:0031408">
    <property type="term" value="P:oxylipin biosynthetic process"/>
    <property type="evidence" value="ECO:0007669"/>
    <property type="project" value="UniProtKB-UniRule"/>
</dbReference>
<dbReference type="Gene3D" id="3.10.450.60">
    <property type="match status" value="1"/>
</dbReference>
<dbReference type="Gene3D" id="4.10.375.10">
    <property type="entry name" value="Lipoxygenase-1, Domain 2"/>
    <property type="match status" value="1"/>
</dbReference>
<dbReference type="Gene3D" id="2.60.60.20">
    <property type="entry name" value="PLAT/LH2 domain"/>
    <property type="match status" value="1"/>
</dbReference>
<dbReference type="PRINTS" id="PR00087">
    <property type="entry name" value="LIPOXYGENASE"/>
</dbReference>
<dbReference type="EC" id="1.13.11.-" evidence="13"/>
<dbReference type="InterPro" id="IPR013819">
    <property type="entry name" value="LipOase_C"/>
</dbReference>
<dbReference type="PROSITE" id="PS00081">
    <property type="entry name" value="LIPOXYGENASE_2"/>
    <property type="match status" value="1"/>
</dbReference>
<comment type="cofactor">
    <cofactor evidence="1 12">
        <name>Fe cation</name>
        <dbReference type="ChEBI" id="CHEBI:24875"/>
    </cofactor>
</comment>
<comment type="caution">
    <text evidence="15">The sequence shown here is derived from an EMBL/GenBank/DDBJ whole genome shotgun (WGS) entry which is preliminary data.</text>
</comment>
<dbReference type="InterPro" id="IPR036226">
    <property type="entry name" value="LipOase_C_sf"/>
</dbReference>
<dbReference type="InterPro" id="IPR020833">
    <property type="entry name" value="LipOase_Fe_BS"/>
</dbReference>
<evidence type="ECO:0000256" key="12">
    <source>
        <dbReference type="RuleBase" id="RU003974"/>
    </source>
</evidence>
<keyword evidence="5 13" id="KW-0925">Oxylipin biosynthesis</keyword>
<dbReference type="PANTHER" id="PTHR11771">
    <property type="entry name" value="LIPOXYGENASE"/>
    <property type="match status" value="1"/>
</dbReference>
<dbReference type="GO" id="GO:0006633">
    <property type="term" value="P:fatty acid biosynthetic process"/>
    <property type="evidence" value="ECO:0007669"/>
    <property type="project" value="UniProtKB-KW"/>
</dbReference>
<keyword evidence="3 13" id="KW-0444">Lipid biosynthesis</keyword>
<keyword evidence="11 13" id="KW-0275">Fatty acid biosynthesis</keyword>
<evidence type="ECO:0000256" key="3">
    <source>
        <dbReference type="ARBA" id="ARBA00022516"/>
    </source>
</evidence>
<dbReference type="GO" id="GO:0046872">
    <property type="term" value="F:metal ion binding"/>
    <property type="evidence" value="ECO:0007669"/>
    <property type="project" value="UniProtKB-UniRule"/>
</dbReference>